<dbReference type="SUPFAM" id="SSF51206">
    <property type="entry name" value="cAMP-binding domain-like"/>
    <property type="match status" value="1"/>
</dbReference>
<dbReference type="InterPro" id="IPR018488">
    <property type="entry name" value="cNMP-bd_CS"/>
</dbReference>
<evidence type="ECO:0000313" key="11">
    <source>
        <dbReference type="Proteomes" id="UP001161409"/>
    </source>
</evidence>
<evidence type="ECO:0000256" key="2">
    <source>
        <dbReference type="ARBA" id="ARBA00022448"/>
    </source>
</evidence>
<dbReference type="PANTHER" id="PTHR45638">
    <property type="entry name" value="CYCLIC NUCLEOTIDE-GATED CATION CHANNEL SUBUNIT A"/>
    <property type="match status" value="1"/>
</dbReference>
<keyword evidence="7" id="KW-1071">Ligand-gated ion channel</keyword>
<keyword evidence="5" id="KW-0406">Ion transport</keyword>
<dbReference type="InterPro" id="IPR050866">
    <property type="entry name" value="CNG_cation_channel"/>
</dbReference>
<accession>A0ABQ5U1S0</accession>
<evidence type="ECO:0000256" key="7">
    <source>
        <dbReference type="ARBA" id="ARBA00023286"/>
    </source>
</evidence>
<protein>
    <submittedName>
        <fullName evidence="10">Cyclic nucleotide-binding protein</fullName>
    </submittedName>
</protein>
<evidence type="ECO:0000256" key="5">
    <source>
        <dbReference type="ARBA" id="ARBA00023065"/>
    </source>
</evidence>
<reference evidence="10" key="1">
    <citation type="journal article" date="2014" name="Int. J. Syst. Evol. Microbiol.">
        <title>Complete genome of a new Firmicutes species belonging to the dominant human colonic microbiota ('Ruminococcus bicirculans') reveals two chromosomes and a selective capacity to utilize plant glucans.</title>
        <authorList>
            <consortium name="NISC Comparative Sequencing Program"/>
            <person name="Wegmann U."/>
            <person name="Louis P."/>
            <person name="Goesmann A."/>
            <person name="Henrissat B."/>
            <person name="Duncan S.H."/>
            <person name="Flint H.J."/>
        </authorList>
    </citation>
    <scope>NUCLEOTIDE SEQUENCE</scope>
    <source>
        <strain evidence="10">NBRC 103408</strain>
    </source>
</reference>
<evidence type="ECO:0000256" key="6">
    <source>
        <dbReference type="ARBA" id="ARBA00023136"/>
    </source>
</evidence>
<evidence type="ECO:0000313" key="10">
    <source>
        <dbReference type="EMBL" id="GLQ05229.1"/>
    </source>
</evidence>
<dbReference type="SMART" id="SM00100">
    <property type="entry name" value="cNMP"/>
    <property type="match status" value="1"/>
</dbReference>
<comment type="caution">
    <text evidence="10">The sequence shown here is derived from an EMBL/GenBank/DDBJ whole genome shotgun (WGS) entry which is preliminary data.</text>
</comment>
<dbReference type="PROSITE" id="PS50042">
    <property type="entry name" value="CNMP_BINDING_3"/>
    <property type="match status" value="1"/>
</dbReference>
<evidence type="ECO:0000256" key="4">
    <source>
        <dbReference type="ARBA" id="ARBA00022989"/>
    </source>
</evidence>
<evidence type="ECO:0000256" key="1">
    <source>
        <dbReference type="ARBA" id="ARBA00004141"/>
    </source>
</evidence>
<dbReference type="CDD" id="cd00038">
    <property type="entry name" value="CAP_ED"/>
    <property type="match status" value="1"/>
</dbReference>
<keyword evidence="8" id="KW-0407">Ion channel</keyword>
<dbReference type="Proteomes" id="UP001161409">
    <property type="component" value="Unassembled WGS sequence"/>
</dbReference>
<dbReference type="PANTHER" id="PTHR45638:SF11">
    <property type="entry name" value="CYCLIC NUCLEOTIDE-GATED CATION CHANNEL SUBUNIT A"/>
    <property type="match status" value="1"/>
</dbReference>
<keyword evidence="4" id="KW-1133">Transmembrane helix</keyword>
<dbReference type="PROSITE" id="PS00889">
    <property type="entry name" value="CNMP_BINDING_2"/>
    <property type="match status" value="1"/>
</dbReference>
<evidence type="ECO:0000256" key="8">
    <source>
        <dbReference type="ARBA" id="ARBA00023303"/>
    </source>
</evidence>
<keyword evidence="2" id="KW-0813">Transport</keyword>
<evidence type="ECO:0000256" key="3">
    <source>
        <dbReference type="ARBA" id="ARBA00022692"/>
    </source>
</evidence>
<dbReference type="Gene3D" id="2.60.120.10">
    <property type="entry name" value="Jelly Rolls"/>
    <property type="match status" value="1"/>
</dbReference>
<dbReference type="Pfam" id="PF00027">
    <property type="entry name" value="cNMP_binding"/>
    <property type="match status" value="1"/>
</dbReference>
<dbReference type="InterPro" id="IPR014710">
    <property type="entry name" value="RmlC-like_jellyroll"/>
</dbReference>
<dbReference type="RefSeq" id="WP_169559245.1">
    <property type="nucleotide sequence ID" value="NZ_BSNF01000001.1"/>
</dbReference>
<evidence type="ECO:0000259" key="9">
    <source>
        <dbReference type="PROSITE" id="PS50042"/>
    </source>
</evidence>
<dbReference type="EMBL" id="BSNF01000001">
    <property type="protein sequence ID" value="GLQ05229.1"/>
    <property type="molecule type" value="Genomic_DNA"/>
</dbReference>
<feature type="domain" description="Cyclic nucleotide-binding" evidence="9">
    <location>
        <begin position="15"/>
        <end position="134"/>
    </location>
</feature>
<keyword evidence="3" id="KW-0812">Transmembrane</keyword>
<keyword evidence="11" id="KW-1185">Reference proteome</keyword>
<comment type="subcellular location">
    <subcellularLocation>
        <location evidence="1">Membrane</location>
        <topology evidence="1">Multi-pass membrane protein</topology>
    </subcellularLocation>
</comment>
<name>A0ABQ5U1S0_9PROT</name>
<sequence>MTLREEVETLRQIPLFAKVDPSKVKLLAFTSERVTFQPGDLVCEQGTMGDAAYVIISGKADVQVNTPSGRMTVATLSKNDVVGEIAILINIPRTATIQAATELTTLRITKDLFLRLIREFPEMSIEMMRVLAERLVRTTEELQKAKESLQKSDS</sequence>
<proteinExistence type="predicted"/>
<organism evidence="10 11">
    <name type="scientific">Sneathiella chinensis</name>
    <dbReference type="NCBI Taxonomy" id="349750"/>
    <lineage>
        <taxon>Bacteria</taxon>
        <taxon>Pseudomonadati</taxon>
        <taxon>Pseudomonadota</taxon>
        <taxon>Alphaproteobacteria</taxon>
        <taxon>Sneathiellales</taxon>
        <taxon>Sneathiellaceae</taxon>
        <taxon>Sneathiella</taxon>
    </lineage>
</organism>
<dbReference type="InterPro" id="IPR018490">
    <property type="entry name" value="cNMP-bd_dom_sf"/>
</dbReference>
<gene>
    <name evidence="10" type="ORF">GCM10007924_04500</name>
</gene>
<keyword evidence="6" id="KW-0472">Membrane</keyword>
<dbReference type="InterPro" id="IPR000595">
    <property type="entry name" value="cNMP-bd_dom"/>
</dbReference>
<dbReference type="PRINTS" id="PR00103">
    <property type="entry name" value="CAMPKINASE"/>
</dbReference>
<reference evidence="10" key="2">
    <citation type="submission" date="2023-01" db="EMBL/GenBank/DDBJ databases">
        <title>Draft genome sequence of Sneathiella chinensis strain NBRC 103408.</title>
        <authorList>
            <person name="Sun Q."/>
            <person name="Mori K."/>
        </authorList>
    </citation>
    <scope>NUCLEOTIDE SEQUENCE</scope>
    <source>
        <strain evidence="10">NBRC 103408</strain>
    </source>
</reference>